<dbReference type="Gene3D" id="2.60.40.3770">
    <property type="match status" value="1"/>
</dbReference>
<proteinExistence type="predicted"/>
<dbReference type="Pfam" id="PF19019">
    <property type="entry name" value="Phlebo_G2_C"/>
    <property type="match status" value="1"/>
</dbReference>
<accession>A0A0C2G352</accession>
<dbReference type="InterPro" id="IPR043603">
    <property type="entry name" value="Phlebo_G2_C"/>
</dbReference>
<protein>
    <recommendedName>
        <fullName evidence="1">Phlebovirus glycoprotein G2 C-terminal domain-containing protein</fullName>
    </recommendedName>
</protein>
<name>A0A0C2G352_9BILA</name>
<sequence>MDRRFASAAHEALMIPNGYELPVECESKAVATHEFNSCTNRMVCACSSFKTPKSCHCSGKTIRNIREDTSNVLPINTQTMQIIMEEGELQALTNEGEITLAVQSNFMVEFDQYVVDLPCAITMEPMQGCYNCLKGAQIVSHCTTSLTSSVTIHCTDNAFTIDCDQSNKTTTSTLHMARAVVSQECHAKCAQKEVNVELRGILHYHPEYIPSFTFEEKTEEKNPAWHITAASMIIIISLEQDGAVGPSRLLSKF</sequence>
<reference evidence="2 3" key="1">
    <citation type="submission" date="2013-12" db="EMBL/GenBank/DDBJ databases">
        <title>Draft genome of the parsitic nematode Ancylostoma duodenale.</title>
        <authorList>
            <person name="Mitreva M."/>
        </authorList>
    </citation>
    <scope>NUCLEOTIDE SEQUENCE [LARGE SCALE GENOMIC DNA]</scope>
    <source>
        <strain evidence="2 3">Zhejiang</strain>
    </source>
</reference>
<dbReference type="EMBL" id="KN741482">
    <property type="protein sequence ID" value="KIH53329.1"/>
    <property type="molecule type" value="Genomic_DNA"/>
</dbReference>
<evidence type="ECO:0000313" key="2">
    <source>
        <dbReference type="EMBL" id="KIH53329.1"/>
    </source>
</evidence>
<dbReference type="OrthoDB" id="5870576at2759"/>
<dbReference type="AlphaFoldDB" id="A0A0C2G352"/>
<organism evidence="2 3">
    <name type="scientific">Ancylostoma duodenale</name>
    <dbReference type="NCBI Taxonomy" id="51022"/>
    <lineage>
        <taxon>Eukaryota</taxon>
        <taxon>Metazoa</taxon>
        <taxon>Ecdysozoa</taxon>
        <taxon>Nematoda</taxon>
        <taxon>Chromadorea</taxon>
        <taxon>Rhabditida</taxon>
        <taxon>Rhabditina</taxon>
        <taxon>Rhabditomorpha</taxon>
        <taxon>Strongyloidea</taxon>
        <taxon>Ancylostomatidae</taxon>
        <taxon>Ancylostomatinae</taxon>
        <taxon>Ancylostoma</taxon>
    </lineage>
</organism>
<evidence type="ECO:0000313" key="3">
    <source>
        <dbReference type="Proteomes" id="UP000054047"/>
    </source>
</evidence>
<evidence type="ECO:0000259" key="1">
    <source>
        <dbReference type="Pfam" id="PF19019"/>
    </source>
</evidence>
<dbReference type="Proteomes" id="UP000054047">
    <property type="component" value="Unassembled WGS sequence"/>
</dbReference>
<feature type="domain" description="Phlebovirus glycoprotein G2 C-terminal" evidence="1">
    <location>
        <begin position="119"/>
        <end position="202"/>
    </location>
</feature>
<keyword evidence="3" id="KW-1185">Reference proteome</keyword>
<gene>
    <name evidence="2" type="ORF">ANCDUO_16545</name>
</gene>